<accession>A0A7X3SHD0</accession>
<name>A0A7X3SHD0_9FIRM</name>
<gene>
    <name evidence="2" type="ORF">GN277_00415</name>
</gene>
<comment type="caution">
    <text evidence="2">The sequence shown here is derived from an EMBL/GenBank/DDBJ whole genome shotgun (WGS) entry which is preliminary data.</text>
</comment>
<dbReference type="InterPro" id="IPR024294">
    <property type="entry name" value="DUF3810"/>
</dbReference>
<evidence type="ECO:0000313" key="3">
    <source>
        <dbReference type="Proteomes" id="UP000460412"/>
    </source>
</evidence>
<dbReference type="EMBL" id="WUQX01000001">
    <property type="protein sequence ID" value="MXP73961.1"/>
    <property type="molecule type" value="Genomic_DNA"/>
</dbReference>
<evidence type="ECO:0000313" key="2">
    <source>
        <dbReference type="EMBL" id="MXP73961.1"/>
    </source>
</evidence>
<feature type="transmembrane region" description="Helical" evidence="1">
    <location>
        <begin position="94"/>
        <end position="114"/>
    </location>
</feature>
<dbReference type="RefSeq" id="WP_159748933.1">
    <property type="nucleotide sequence ID" value="NZ_CATIYY010000028.1"/>
</dbReference>
<keyword evidence="1" id="KW-1133">Transmembrane helix</keyword>
<feature type="transmembrane region" description="Helical" evidence="1">
    <location>
        <begin position="59"/>
        <end position="82"/>
    </location>
</feature>
<dbReference type="AlphaFoldDB" id="A0A7X3SHD0"/>
<keyword evidence="3" id="KW-1185">Reference proteome</keyword>
<keyword evidence="1" id="KW-0812">Transmembrane</keyword>
<evidence type="ECO:0000256" key="1">
    <source>
        <dbReference type="SAM" id="Phobius"/>
    </source>
</evidence>
<keyword evidence="1" id="KW-0472">Membrane</keyword>
<feature type="transmembrane region" description="Helical" evidence="1">
    <location>
        <begin position="15"/>
        <end position="39"/>
    </location>
</feature>
<protein>
    <submittedName>
        <fullName evidence="2">DUF3810 family protein</fullName>
    </submittedName>
</protein>
<proteinExistence type="predicted"/>
<dbReference type="Proteomes" id="UP000460412">
    <property type="component" value="Unassembled WGS sequence"/>
</dbReference>
<sequence length="364" mass="41166">MAEEGRVSKKNHIKLFISVVLWSIALVLSIAARFLNGFAQWYSTHIYPLWVGSVGRMMGYIPFSMSEMLLYLLLIGTVVWIVGRVIGKIAGGGLYSRFMNLFLLAGGLCFLYVVNCGINYHRQSFSDSSGIQIAEYSSEELEDVCIWLTSELSELSGRVERDEKGGMALEFPAEEYAVKAMKKLALEYPELTGYFPRPKELVNSCILSVQNLTGVYSPFTIEANFNGDVQDYVIPFTACHELSHLRGFMQEQEANFIAFLACSRSGEDAFAYSGYLSGWIQCMNVLYKTDYDVWSEVRSLLPEEAEADLKLNREFWAKYDGTIAEVSNKVNDTYLKANGQKEGVKSYNRMVDLIVSYYNSEMLK</sequence>
<reference evidence="2 3" key="1">
    <citation type="submission" date="2019-12" db="EMBL/GenBank/DDBJ databases">
        <title>Sporaefaciens musculi gen. nov., sp. nov., a novel bacterium isolated from the caecum of an obese mouse.</title>
        <authorList>
            <person name="Rasmussen T.S."/>
            <person name="Streidl T."/>
            <person name="Hitch T.C.A."/>
            <person name="Wortmann E."/>
            <person name="Deptula P."/>
            <person name="Hansen M."/>
            <person name="Nielsen D.S."/>
            <person name="Clavel T."/>
            <person name="Vogensen F.K."/>
        </authorList>
    </citation>
    <scope>NUCLEOTIDE SEQUENCE [LARGE SCALE GENOMIC DNA]</scope>
    <source>
        <strain evidence="2 3">WCA-9-b2</strain>
    </source>
</reference>
<dbReference type="Pfam" id="PF12725">
    <property type="entry name" value="DUF3810"/>
    <property type="match status" value="1"/>
</dbReference>
<organism evidence="2 3">
    <name type="scientific">Sporofaciens musculi</name>
    <dbReference type="NCBI Taxonomy" id="2681861"/>
    <lineage>
        <taxon>Bacteria</taxon>
        <taxon>Bacillati</taxon>
        <taxon>Bacillota</taxon>
        <taxon>Clostridia</taxon>
        <taxon>Lachnospirales</taxon>
        <taxon>Lachnospiraceae</taxon>
        <taxon>Sporofaciens</taxon>
    </lineage>
</organism>